<reference evidence="4 5" key="1">
    <citation type="submission" date="2020-08" db="EMBL/GenBank/DDBJ databases">
        <title>Hymenobacter sp.</title>
        <authorList>
            <person name="Kim M.K."/>
        </authorList>
    </citation>
    <scope>NUCLEOTIDE SEQUENCE [LARGE SCALE GENOMIC DNA]</scope>
    <source>
        <strain evidence="4 5">BT507</strain>
    </source>
</reference>
<dbReference type="InterPro" id="IPR007312">
    <property type="entry name" value="Phosphoesterase"/>
</dbReference>
<dbReference type="PANTHER" id="PTHR47197">
    <property type="entry name" value="PROTEIN NIRF"/>
    <property type="match status" value="1"/>
</dbReference>
<dbReference type="PANTHER" id="PTHR47197:SF3">
    <property type="entry name" value="DIHYDRO-HEME D1 DEHYDROGENASE"/>
    <property type="match status" value="1"/>
</dbReference>
<proteinExistence type="predicted"/>
<evidence type="ECO:0000313" key="4">
    <source>
        <dbReference type="EMBL" id="MBC6611105.1"/>
    </source>
</evidence>
<dbReference type="NCBIfam" id="TIGR02276">
    <property type="entry name" value="beta_rpt_yvtn"/>
    <property type="match status" value="1"/>
</dbReference>
<dbReference type="Gene3D" id="3.40.720.10">
    <property type="entry name" value="Alkaline Phosphatase, subunit A"/>
    <property type="match status" value="1"/>
</dbReference>
<name>A0ABR7MJ35_9BACT</name>
<evidence type="ECO:0000313" key="5">
    <source>
        <dbReference type="Proteomes" id="UP000622017"/>
    </source>
</evidence>
<accession>A0ABR7MJ35</accession>
<dbReference type="InterPro" id="IPR011048">
    <property type="entry name" value="Haem_d1_sf"/>
</dbReference>
<evidence type="ECO:0000256" key="2">
    <source>
        <dbReference type="SAM" id="MobiDB-lite"/>
    </source>
</evidence>
<dbReference type="RefSeq" id="WP_187319388.1">
    <property type="nucleotide sequence ID" value="NZ_JACSCY010000005.1"/>
</dbReference>
<organism evidence="4 5">
    <name type="scientific">Hymenobacter citatus</name>
    <dbReference type="NCBI Taxonomy" id="2763506"/>
    <lineage>
        <taxon>Bacteria</taxon>
        <taxon>Pseudomonadati</taxon>
        <taxon>Bacteroidota</taxon>
        <taxon>Cytophagia</taxon>
        <taxon>Cytophagales</taxon>
        <taxon>Hymenobacteraceae</taxon>
        <taxon>Hymenobacter</taxon>
    </lineage>
</organism>
<dbReference type="InterPro" id="IPR051200">
    <property type="entry name" value="Host-pathogen_enzymatic-act"/>
</dbReference>
<evidence type="ECO:0000256" key="1">
    <source>
        <dbReference type="ARBA" id="ARBA00022801"/>
    </source>
</evidence>
<dbReference type="EMBL" id="JACSCY010000005">
    <property type="protein sequence ID" value="MBC6611105.1"/>
    <property type="molecule type" value="Genomic_DNA"/>
</dbReference>
<keyword evidence="3" id="KW-0732">Signal</keyword>
<dbReference type="Proteomes" id="UP000622017">
    <property type="component" value="Unassembled WGS sequence"/>
</dbReference>
<dbReference type="Gene3D" id="2.130.10.10">
    <property type="entry name" value="YVTN repeat-like/Quinoprotein amine dehydrogenase"/>
    <property type="match status" value="2"/>
</dbReference>
<protein>
    <submittedName>
        <fullName evidence="4">Bifunctional YncE family protein/alkaline phosphatase family protein</fullName>
    </submittedName>
</protein>
<comment type="caution">
    <text evidence="4">The sequence shown here is derived from an EMBL/GenBank/DDBJ whole genome shotgun (WGS) entry which is preliminary data.</text>
</comment>
<dbReference type="SUPFAM" id="SSF53649">
    <property type="entry name" value="Alkaline phosphatase-like"/>
    <property type="match status" value="1"/>
</dbReference>
<feature type="chain" id="PRO_5047131171" evidence="3">
    <location>
        <begin position="26"/>
        <end position="817"/>
    </location>
</feature>
<gene>
    <name evidence="4" type="ORF">H8B15_09230</name>
</gene>
<dbReference type="InterPro" id="IPR015943">
    <property type="entry name" value="WD40/YVTN_repeat-like_dom_sf"/>
</dbReference>
<dbReference type="Pfam" id="PF04185">
    <property type="entry name" value="Phosphoesterase"/>
    <property type="match status" value="1"/>
</dbReference>
<evidence type="ECO:0000256" key="3">
    <source>
        <dbReference type="SAM" id="SignalP"/>
    </source>
</evidence>
<dbReference type="InterPro" id="IPR017850">
    <property type="entry name" value="Alkaline_phosphatase_core_sf"/>
</dbReference>
<dbReference type="InterPro" id="IPR011964">
    <property type="entry name" value="YVTN_b-propeller_repeat"/>
</dbReference>
<dbReference type="SUPFAM" id="SSF51004">
    <property type="entry name" value="C-terminal (heme d1) domain of cytochrome cd1-nitrite reductase"/>
    <property type="match status" value="1"/>
</dbReference>
<keyword evidence="5" id="KW-1185">Reference proteome</keyword>
<feature type="signal peptide" evidence="3">
    <location>
        <begin position="1"/>
        <end position="25"/>
    </location>
</feature>
<sequence>MHRTHSFALGLCLLGSTWLAPAAQAQLPTNNPQAERILLPNGWSLSPAGRSLPLGDLPLNMQLSRNGRLLAVSNNGQGTQSIQLIDPKTEKLLDEKVIGKSWYGLAFSADGQQLYASGGNDNVVLRYPTADNRLGDPDTLRLGRAWPNKIGPTGLALDDARHRLYVVTKEDNSLYVLDTRTGATVQKVALGHEAYACLLAPDRRTLYISLWGGDKVALFDTQTGRLTGEIATESHPNELLLTRNGRYLFVANANDNSVSVVDTRTRRVLEVISTALYPTHLTGSTTNGLALSPNEKTLYIANADNNCLAVFDVRTPGKSAARGFIPTGWYPTNVKTLGRTILVANGKGFSSLANPQGPQPVKNTDNSGSHTGVTGQPVQYIGSLFKGTLSCIPQPSEAQLGAYSKQVYANTPFTAESERQAAARPAGHPVPGKVGEKSPIKYVFYVIKENRTYDQVLGDMPEGNGDSTLCVFPERVTPNHHALAREFVLLDNFYVNAEVSADGHNWSMAAYATDYTEKTWPTSYGGRGGTYDYEGTRPIAYPRDGYIWDYCQRAGLRYRTYGEFADKGKTPLKSLQGHVCVPSPGFNMDIQDVERVRIWRQDFDSLLAVGAVPQFSTIRLSNDHTSGQRRGKYTPIAAMADNDLALGQLVEHLSKSPIWKESVVFVLEDDAQNGPDHVDAHRSPAFVISPYTRRGTVNHTLYSTSGALRTMELLLGLPPMSQYDAAALPLADCFTTTPNAVPYQARPARVDLNARNVAWNKSAEKSERFNLAREDAVPDLELNEVIWKFVRGENATAPAPRRGAFLKLAPKRDDDDD</sequence>
<keyword evidence="1" id="KW-0378">Hydrolase</keyword>
<dbReference type="Pfam" id="PF10282">
    <property type="entry name" value="Lactonase"/>
    <property type="match status" value="1"/>
</dbReference>
<dbReference type="InterPro" id="IPR019405">
    <property type="entry name" value="Lactonase_7-beta_prop"/>
</dbReference>
<feature type="region of interest" description="Disordered" evidence="2">
    <location>
        <begin position="352"/>
        <end position="373"/>
    </location>
</feature>